<dbReference type="SUPFAM" id="SSF48657">
    <property type="entry name" value="FinO-like"/>
    <property type="match status" value="1"/>
</dbReference>
<feature type="domain" description="ProQ/FinO" evidence="3">
    <location>
        <begin position="18"/>
        <end position="104"/>
    </location>
</feature>
<proteinExistence type="predicted"/>
<reference evidence="4" key="1">
    <citation type="submission" date="2021-12" db="EMBL/GenBank/DDBJ databases">
        <authorList>
            <person name="Rodrigo-Torres L."/>
            <person name="Arahal R. D."/>
            <person name="Lucena T."/>
        </authorList>
    </citation>
    <scope>NUCLEOTIDE SEQUENCE</scope>
    <source>
        <strain evidence="4">CECT 8267</strain>
    </source>
</reference>
<evidence type="ECO:0000313" key="5">
    <source>
        <dbReference type="Proteomes" id="UP000838100"/>
    </source>
</evidence>
<dbReference type="InterPro" id="IPR016103">
    <property type="entry name" value="ProQ/FinO"/>
</dbReference>
<organism evidence="4 5">
    <name type="scientific">Sinobacterium norvegicum</name>
    <dbReference type="NCBI Taxonomy" id="1641715"/>
    <lineage>
        <taxon>Bacteria</taxon>
        <taxon>Pseudomonadati</taxon>
        <taxon>Pseudomonadota</taxon>
        <taxon>Gammaproteobacteria</taxon>
        <taxon>Cellvibrionales</taxon>
        <taxon>Spongiibacteraceae</taxon>
        <taxon>Sinobacterium</taxon>
    </lineage>
</organism>
<dbReference type="EMBL" id="CAKLPX010000001">
    <property type="protein sequence ID" value="CAH0991552.1"/>
    <property type="molecule type" value="Genomic_DNA"/>
</dbReference>
<dbReference type="Pfam" id="PF04352">
    <property type="entry name" value="ProQ"/>
    <property type="match status" value="1"/>
</dbReference>
<evidence type="ECO:0000259" key="3">
    <source>
        <dbReference type="Pfam" id="PF04352"/>
    </source>
</evidence>
<sequence>MPQPIPTKEIIDVTSVFLEVNYPHLFGEDIAPLAIGIYKELCARHPELADAFEYFLGKHTRSVKYHRAVWNNGQPRMRIDLDKNEATETTASERQLSGIVLSKRGVKSDELKALMKVVNQKKRQKEENRRKEMELQQQQQRQLKLMGSEMQRLAGQGLDAAAIKKKTGVQLSERAIAKFLSK</sequence>
<dbReference type="Gene3D" id="1.10.1710.10">
    <property type="entry name" value="ProQ/FinO domain"/>
    <property type="match status" value="1"/>
</dbReference>
<evidence type="ECO:0000313" key="4">
    <source>
        <dbReference type="EMBL" id="CAH0991552.1"/>
    </source>
</evidence>
<keyword evidence="1" id="KW-0694">RNA-binding</keyword>
<dbReference type="Proteomes" id="UP000838100">
    <property type="component" value="Unassembled WGS sequence"/>
</dbReference>
<feature type="coiled-coil region" evidence="2">
    <location>
        <begin position="108"/>
        <end position="143"/>
    </location>
</feature>
<dbReference type="InterPro" id="IPR036442">
    <property type="entry name" value="ProQ/FinO_sf"/>
</dbReference>
<comment type="caution">
    <text evidence="4">The sequence shown here is derived from an EMBL/GenBank/DDBJ whole genome shotgun (WGS) entry which is preliminary data.</text>
</comment>
<gene>
    <name evidence="4" type="ORF">SIN8267_01661</name>
</gene>
<dbReference type="RefSeq" id="WP_237444197.1">
    <property type="nucleotide sequence ID" value="NZ_CAKLPX010000001.1"/>
</dbReference>
<protein>
    <recommendedName>
        <fullName evidence="3">ProQ/FinO domain-containing protein</fullName>
    </recommendedName>
</protein>
<keyword evidence="2" id="KW-0175">Coiled coil</keyword>
<keyword evidence="5" id="KW-1185">Reference proteome</keyword>
<name>A0ABM9AEC7_9GAMM</name>
<accession>A0ABM9AEC7</accession>
<evidence type="ECO:0000256" key="2">
    <source>
        <dbReference type="SAM" id="Coils"/>
    </source>
</evidence>
<evidence type="ECO:0000256" key="1">
    <source>
        <dbReference type="ARBA" id="ARBA00022884"/>
    </source>
</evidence>